<dbReference type="EC" id="4.2.1.41" evidence="5"/>
<dbReference type="Pfam" id="PF00701">
    <property type="entry name" value="DHDPS"/>
    <property type="match status" value="1"/>
</dbReference>
<feature type="binding site" evidence="8">
    <location>
        <position position="60"/>
    </location>
    <ligand>
        <name>pyruvate</name>
        <dbReference type="ChEBI" id="CHEBI:15361"/>
    </ligand>
</feature>
<evidence type="ECO:0000256" key="2">
    <source>
        <dbReference type="ARBA" id="ARBA00004983"/>
    </source>
</evidence>
<dbReference type="PANTHER" id="PTHR12128">
    <property type="entry name" value="DIHYDRODIPICOLINATE SYNTHASE"/>
    <property type="match status" value="1"/>
</dbReference>
<dbReference type="NCBIfam" id="NF002958">
    <property type="entry name" value="PRK03620.1"/>
    <property type="match status" value="1"/>
</dbReference>
<dbReference type="PIRSF" id="PIRSF001365">
    <property type="entry name" value="DHDPS"/>
    <property type="match status" value="1"/>
</dbReference>
<comment type="pathway">
    <text evidence="2 5">Carbohydrate acid metabolism; D-glucarate degradation; 2,5-dioxopentanoate from D-glucarate: step 2/2.</text>
</comment>
<dbReference type="SUPFAM" id="SSF51569">
    <property type="entry name" value="Aldolase"/>
    <property type="match status" value="1"/>
</dbReference>
<dbReference type="Proteomes" id="UP000642748">
    <property type="component" value="Unassembled WGS sequence"/>
</dbReference>
<dbReference type="GO" id="GO:0047448">
    <property type="term" value="F:5-dehydro-4-deoxyglucarate dehydratase activity"/>
    <property type="evidence" value="ECO:0007669"/>
    <property type="project" value="UniProtKB-UniRule"/>
</dbReference>
<evidence type="ECO:0000256" key="8">
    <source>
        <dbReference type="PIRSR" id="PIRSR001365-2"/>
    </source>
</evidence>
<comment type="catalytic activity">
    <reaction evidence="1 5">
        <text>5-dehydro-4-deoxy-D-glucarate + H(+) = 2,5-dioxopentanoate + CO2 + H2O</text>
        <dbReference type="Rhea" id="RHEA:24608"/>
        <dbReference type="ChEBI" id="CHEBI:15377"/>
        <dbReference type="ChEBI" id="CHEBI:15378"/>
        <dbReference type="ChEBI" id="CHEBI:16526"/>
        <dbReference type="ChEBI" id="CHEBI:42819"/>
        <dbReference type="ChEBI" id="CHEBI:58136"/>
        <dbReference type="EC" id="4.2.1.41"/>
    </reaction>
</comment>
<dbReference type="Gene3D" id="3.20.20.70">
    <property type="entry name" value="Aldolase class I"/>
    <property type="match status" value="1"/>
</dbReference>
<dbReference type="InterPro" id="IPR013785">
    <property type="entry name" value="Aldolase_TIM"/>
</dbReference>
<dbReference type="InterPro" id="IPR002220">
    <property type="entry name" value="DapA-like"/>
</dbReference>
<feature type="active site" description="Schiff-base intermediate with substrate" evidence="7">
    <location>
        <position position="172"/>
    </location>
</feature>
<comment type="caution">
    <text evidence="9">The sequence shown here is derived from an EMBL/GenBank/DDBJ whole genome shotgun (WGS) entry which is preliminary data.</text>
</comment>
<dbReference type="EMBL" id="BONZ01000027">
    <property type="protein sequence ID" value="GIH14658.1"/>
    <property type="molecule type" value="Genomic_DNA"/>
</dbReference>
<evidence type="ECO:0000256" key="3">
    <source>
        <dbReference type="ARBA" id="ARBA00007592"/>
    </source>
</evidence>
<evidence type="ECO:0000256" key="7">
    <source>
        <dbReference type="PIRSR" id="PIRSR001365-1"/>
    </source>
</evidence>
<dbReference type="InterPro" id="IPR017655">
    <property type="entry name" value="Dehydro-deoxyglucarate_dehyd"/>
</dbReference>
<keyword evidence="4 5" id="KW-0456">Lyase</keyword>
<sequence length="314" mass="33694">MTINDSASRLAGRLDGLLFFPVTAFGPDGGVDLDAYRRHLASRLSARDDALGAVFACCGTGEFFSLGVEEYAECVRVAVEEAAGRVPVVAGVGYGAALATQFVRAAVAAGADGLLVMPPYLVEGGQAGLREHYRRLADASELDMIIYQRDNAVFTPDTVADLAAHSRIVGFKDGRGDLDLMRRIVGAVRQRHGEDALLYFNGMPTAEMTSQAYRAVGVPAYSSAVYCFAPDLAMAYYRAYRGGDEATVNRLLDGFWRPYVQLRQAGQGYAVSLVKAGVRLEGVDVGPVRPPLSEPEPEHVSRLAELIAAGRELI</sequence>
<name>A0A8J3QPH3_9ACTN</name>
<evidence type="ECO:0000313" key="10">
    <source>
        <dbReference type="Proteomes" id="UP000642748"/>
    </source>
</evidence>
<feature type="active site" description="Proton donor/acceptor" evidence="7">
    <location>
        <position position="147"/>
    </location>
</feature>
<accession>A0A8J3QPH3</accession>
<dbReference type="RefSeq" id="WP_203918307.1">
    <property type="nucleotide sequence ID" value="NZ_BONZ01000027.1"/>
</dbReference>
<evidence type="ECO:0000256" key="1">
    <source>
        <dbReference type="ARBA" id="ARBA00001446"/>
    </source>
</evidence>
<evidence type="ECO:0000256" key="4">
    <source>
        <dbReference type="ARBA" id="ARBA00023239"/>
    </source>
</evidence>
<evidence type="ECO:0000256" key="5">
    <source>
        <dbReference type="HAMAP-Rule" id="MF_00694"/>
    </source>
</evidence>
<dbReference type="GO" id="GO:0008840">
    <property type="term" value="F:4-hydroxy-tetrahydrodipicolinate synthase activity"/>
    <property type="evidence" value="ECO:0007669"/>
    <property type="project" value="TreeGrafter"/>
</dbReference>
<dbReference type="SMART" id="SM01130">
    <property type="entry name" value="DHDPS"/>
    <property type="match status" value="1"/>
</dbReference>
<keyword evidence="10" id="KW-1185">Reference proteome</keyword>
<comment type="similarity">
    <text evidence="3 5 6">Belongs to the DapA family.</text>
</comment>
<reference evidence="9" key="1">
    <citation type="submission" date="2021-01" db="EMBL/GenBank/DDBJ databases">
        <title>Whole genome shotgun sequence of Rugosimonospora africana NBRC 104875.</title>
        <authorList>
            <person name="Komaki H."/>
            <person name="Tamura T."/>
        </authorList>
    </citation>
    <scope>NUCLEOTIDE SEQUENCE</scope>
    <source>
        <strain evidence="9">NBRC 104875</strain>
    </source>
</reference>
<gene>
    <name evidence="9" type="ORF">Raf01_28300</name>
</gene>
<evidence type="ECO:0000313" key="9">
    <source>
        <dbReference type="EMBL" id="GIH14658.1"/>
    </source>
</evidence>
<proteinExistence type="inferred from homology"/>
<evidence type="ECO:0000256" key="6">
    <source>
        <dbReference type="PIRNR" id="PIRNR001365"/>
    </source>
</evidence>
<protein>
    <recommendedName>
        <fullName evidence="5">Probable 5-dehydro-4-deoxyglucarate dehydratase</fullName>
        <ecNumber evidence="5">4.2.1.41</ecNumber>
    </recommendedName>
    <alternativeName>
        <fullName evidence="5">5-keto-4-deoxy-glucarate dehydratase</fullName>
        <shortName evidence="5">KDGDH</shortName>
    </alternativeName>
</protein>
<dbReference type="UniPathway" id="UPA00564">
    <property type="reaction ID" value="UER00628"/>
</dbReference>
<dbReference type="GO" id="GO:0042838">
    <property type="term" value="P:D-glucarate catabolic process"/>
    <property type="evidence" value="ECO:0007669"/>
    <property type="project" value="UniProtKB-UniRule"/>
</dbReference>
<organism evidence="9 10">
    <name type="scientific">Rugosimonospora africana</name>
    <dbReference type="NCBI Taxonomy" id="556532"/>
    <lineage>
        <taxon>Bacteria</taxon>
        <taxon>Bacillati</taxon>
        <taxon>Actinomycetota</taxon>
        <taxon>Actinomycetes</taxon>
        <taxon>Micromonosporales</taxon>
        <taxon>Micromonosporaceae</taxon>
        <taxon>Rugosimonospora</taxon>
    </lineage>
</organism>
<dbReference type="HAMAP" id="MF_00694">
    <property type="entry name" value="KDGDH"/>
    <property type="match status" value="1"/>
</dbReference>
<dbReference type="PANTHER" id="PTHR12128:SF19">
    <property type="entry name" value="5-DEHYDRO-4-DEOXYGLUCARATE DEHYDRATASE 2-RELATED"/>
    <property type="match status" value="1"/>
</dbReference>
<dbReference type="AlphaFoldDB" id="A0A8J3QPH3"/>